<proteinExistence type="predicted"/>
<accession>A0A1F5E9Q1</accession>
<comment type="caution">
    <text evidence="1">The sequence shown here is derived from an EMBL/GenBank/DDBJ whole genome shotgun (WGS) entry which is preliminary data.</text>
</comment>
<protein>
    <submittedName>
        <fullName evidence="1">Uncharacterized protein</fullName>
    </submittedName>
</protein>
<dbReference type="InterPro" id="IPR045660">
    <property type="entry name" value="DUF6390"/>
</dbReference>
<dbReference type="Pfam" id="PF19927">
    <property type="entry name" value="DUF6390"/>
    <property type="match status" value="1"/>
</dbReference>
<dbReference type="STRING" id="1797472.A2215_00075"/>
<reference evidence="1 2" key="1">
    <citation type="journal article" date="2016" name="Nat. Commun.">
        <title>Thousands of microbial genomes shed light on interconnected biogeochemical processes in an aquifer system.</title>
        <authorList>
            <person name="Anantharaman K."/>
            <person name="Brown C.T."/>
            <person name="Hug L.A."/>
            <person name="Sharon I."/>
            <person name="Castelle C.J."/>
            <person name="Probst A.J."/>
            <person name="Thomas B.C."/>
            <person name="Singh A."/>
            <person name="Wilkins M.J."/>
            <person name="Karaoz U."/>
            <person name="Brodie E.L."/>
            <person name="Williams K.H."/>
            <person name="Hubbard S.S."/>
            <person name="Banfield J.F."/>
        </authorList>
    </citation>
    <scope>NUCLEOTIDE SEQUENCE [LARGE SCALE GENOMIC DNA]</scope>
</reference>
<gene>
    <name evidence="1" type="ORF">A2215_00075</name>
</gene>
<evidence type="ECO:0000313" key="1">
    <source>
        <dbReference type="EMBL" id="OGD64081.1"/>
    </source>
</evidence>
<dbReference type="Proteomes" id="UP000178583">
    <property type="component" value="Unassembled WGS sequence"/>
</dbReference>
<name>A0A1F5E9Q1_9BACT</name>
<organism evidence="1 2">
    <name type="scientific">Candidatus Berkelbacteria bacterium RIFOXYA2_FULL_43_10</name>
    <dbReference type="NCBI Taxonomy" id="1797472"/>
    <lineage>
        <taxon>Bacteria</taxon>
        <taxon>Candidatus Berkelbacteria</taxon>
    </lineage>
</organism>
<evidence type="ECO:0000313" key="2">
    <source>
        <dbReference type="Proteomes" id="UP000178583"/>
    </source>
</evidence>
<dbReference type="AlphaFoldDB" id="A0A1F5E9Q1"/>
<dbReference type="EMBL" id="MEZY01000023">
    <property type="protein sequence ID" value="OGD64081.1"/>
    <property type="molecule type" value="Genomic_DNA"/>
</dbReference>
<sequence length="255" mass="29326">MQKSSSNILERGIVRCTRYAFMPNRLRFCGPGNRDDILEFYANANRNLIKGSITPLLQEFETMYPYLEFIAKESGIRDPFDERVVTAYWLGNSLTNKISAKDYHQYLIREFDIKKKVGRKIANEISDNFSRRSIPHHNFHALNIFRHTGKSKGIMVANVFDQCRISAARIIKINEDELVVLRKRILADESGNIYQTKAQIDTIKNIFENVTLAQGLDVSDIISIHWGSVCEKISMDEARNLQKITNTCIKIFNGS</sequence>